<evidence type="ECO:0000313" key="1">
    <source>
        <dbReference type="EMBL" id="JAH33268.1"/>
    </source>
</evidence>
<dbReference type="EMBL" id="GBXM01075309">
    <property type="protein sequence ID" value="JAH33268.1"/>
    <property type="molecule type" value="Transcribed_RNA"/>
</dbReference>
<proteinExistence type="predicted"/>
<sequence length="32" mass="3784">MDVLALAQRKRCNETDSQKQKIVNVLKFIFVF</sequence>
<organism evidence="1">
    <name type="scientific">Anguilla anguilla</name>
    <name type="common">European freshwater eel</name>
    <name type="synonym">Muraena anguilla</name>
    <dbReference type="NCBI Taxonomy" id="7936"/>
    <lineage>
        <taxon>Eukaryota</taxon>
        <taxon>Metazoa</taxon>
        <taxon>Chordata</taxon>
        <taxon>Craniata</taxon>
        <taxon>Vertebrata</taxon>
        <taxon>Euteleostomi</taxon>
        <taxon>Actinopterygii</taxon>
        <taxon>Neopterygii</taxon>
        <taxon>Teleostei</taxon>
        <taxon>Anguilliformes</taxon>
        <taxon>Anguillidae</taxon>
        <taxon>Anguilla</taxon>
    </lineage>
</organism>
<accession>A0A0E9RYE8</accession>
<protein>
    <submittedName>
        <fullName evidence="1">Uncharacterized protein</fullName>
    </submittedName>
</protein>
<reference evidence="1" key="1">
    <citation type="submission" date="2014-11" db="EMBL/GenBank/DDBJ databases">
        <authorList>
            <person name="Amaro Gonzalez C."/>
        </authorList>
    </citation>
    <scope>NUCLEOTIDE SEQUENCE</scope>
</reference>
<dbReference type="AlphaFoldDB" id="A0A0E9RYE8"/>
<reference evidence="1" key="2">
    <citation type="journal article" date="2015" name="Fish Shellfish Immunol.">
        <title>Early steps in the European eel (Anguilla anguilla)-Vibrio vulnificus interaction in the gills: Role of the RtxA13 toxin.</title>
        <authorList>
            <person name="Callol A."/>
            <person name="Pajuelo D."/>
            <person name="Ebbesson L."/>
            <person name="Teles M."/>
            <person name="MacKenzie S."/>
            <person name="Amaro C."/>
        </authorList>
    </citation>
    <scope>NUCLEOTIDE SEQUENCE</scope>
</reference>
<name>A0A0E9RYE8_ANGAN</name>